<accession>A0ABT4C1G4</accession>
<dbReference type="EMBL" id="JAOTMD010000018">
    <property type="protein sequence ID" value="MCY3026215.1"/>
    <property type="molecule type" value="Genomic_DNA"/>
</dbReference>
<proteinExistence type="predicted"/>
<dbReference type="InterPro" id="IPR021146">
    <property type="entry name" value="Phage_gp6-like_head-tail"/>
</dbReference>
<dbReference type="Proteomes" id="UP001072007">
    <property type="component" value="Unassembled WGS sequence"/>
</dbReference>
<dbReference type="InterPro" id="IPR053746">
    <property type="entry name" value="Viral_HT_Connector_Assembly"/>
</dbReference>
<gene>
    <name evidence="1" type="ORF">ODY23_07940</name>
</gene>
<dbReference type="Pfam" id="PF05135">
    <property type="entry name" value="Phage_connect_1"/>
    <property type="match status" value="1"/>
</dbReference>
<organism evidence="1 2">
    <name type="scientific">Aerococcus loyolae</name>
    <dbReference type="NCBI Taxonomy" id="2976809"/>
    <lineage>
        <taxon>Bacteria</taxon>
        <taxon>Bacillati</taxon>
        <taxon>Bacillota</taxon>
        <taxon>Bacilli</taxon>
        <taxon>Lactobacillales</taxon>
        <taxon>Aerococcaceae</taxon>
        <taxon>Aerococcus</taxon>
    </lineage>
</organism>
<name>A0ABT4C1G4_9LACT</name>
<keyword evidence="2" id="KW-1185">Reference proteome</keyword>
<evidence type="ECO:0000313" key="2">
    <source>
        <dbReference type="Proteomes" id="UP001072007"/>
    </source>
</evidence>
<dbReference type="RefSeq" id="WP_230083751.1">
    <property type="nucleotide sequence ID" value="NZ_JAOTMD010000018.1"/>
</dbReference>
<sequence length="120" mass="13882">MRSVNKKALIDSIKLLKGIKDDKQDELITLLVDDSIERILAFINIHRIAKKTEIPDDLEFVVRDIASKRFNRLNAEGTTSTTEEGASFHWQENDLKEYHEILMSYSDKPDYKAKGIARFI</sequence>
<comment type="caution">
    <text evidence="1">The sequence shown here is derived from an EMBL/GenBank/DDBJ whole genome shotgun (WGS) entry which is preliminary data.</text>
</comment>
<protein>
    <submittedName>
        <fullName evidence="1">Phage head-tail connector protein</fullName>
    </submittedName>
</protein>
<dbReference type="GeneID" id="86971443"/>
<reference evidence="1" key="1">
    <citation type="submission" date="2024-05" db="EMBL/GenBank/DDBJ databases">
        <title>Aerococcus urinae taxonomy study.</title>
        <authorList>
            <person name="Christensen J."/>
            <person name="Senneby E."/>
        </authorList>
    </citation>
    <scope>NUCLEOTIDE SEQUENCE</scope>
    <source>
        <strain evidence="1">CDC-3352-U95</strain>
    </source>
</reference>
<dbReference type="Gene3D" id="1.10.246.150">
    <property type="match status" value="1"/>
</dbReference>
<evidence type="ECO:0000313" key="1">
    <source>
        <dbReference type="EMBL" id="MCY3026215.1"/>
    </source>
</evidence>